<evidence type="ECO:0000313" key="2">
    <source>
        <dbReference type="EMBL" id="CAF3635144.1"/>
    </source>
</evidence>
<sequence>MPATSEETDSLTVVADAGNSLKGTMVIASEAAGRSPQNINLPDQHASSSTENVHASDNQHLTPGKKYKRHINPKTPRSQIAISKIPHASTNGDSAFKSGKIKVTTNANYPTPSTSMPQPAIGTSIGNYPFGGQGLNHISQYNCNSNPSNRVSGFCILTIPDALTQCNSDPNCGGFDVTTNVDWHNAYDVNGQTVVQLFTAGAPTNPTTEWSFYSKPQPTIGTSIGNYPFGGQGLNHISQYNCN</sequence>
<proteinExistence type="predicted"/>
<evidence type="ECO:0000313" key="3">
    <source>
        <dbReference type="Proteomes" id="UP000663872"/>
    </source>
</evidence>
<reference evidence="2" key="1">
    <citation type="submission" date="2021-02" db="EMBL/GenBank/DDBJ databases">
        <authorList>
            <person name="Nowell W R."/>
        </authorList>
    </citation>
    <scope>NUCLEOTIDE SEQUENCE</scope>
</reference>
<dbReference type="EMBL" id="CAJNYT010004136">
    <property type="protein sequence ID" value="CAF3635144.1"/>
    <property type="molecule type" value="Genomic_DNA"/>
</dbReference>
<dbReference type="AlphaFoldDB" id="A0A818Q6N3"/>
<accession>A0A818Q6N3</accession>
<feature type="region of interest" description="Disordered" evidence="1">
    <location>
        <begin position="32"/>
        <end position="71"/>
    </location>
</feature>
<name>A0A818Q6N3_9BILA</name>
<organism evidence="2 3">
    <name type="scientific">Rotaria socialis</name>
    <dbReference type="NCBI Taxonomy" id="392032"/>
    <lineage>
        <taxon>Eukaryota</taxon>
        <taxon>Metazoa</taxon>
        <taxon>Spiralia</taxon>
        <taxon>Gnathifera</taxon>
        <taxon>Rotifera</taxon>
        <taxon>Eurotatoria</taxon>
        <taxon>Bdelloidea</taxon>
        <taxon>Philodinida</taxon>
        <taxon>Philodinidae</taxon>
        <taxon>Rotaria</taxon>
    </lineage>
</organism>
<gene>
    <name evidence="2" type="ORF">GRG538_LOCUS24371</name>
</gene>
<feature type="non-terminal residue" evidence="2">
    <location>
        <position position="1"/>
    </location>
</feature>
<evidence type="ECO:0000256" key="1">
    <source>
        <dbReference type="SAM" id="MobiDB-lite"/>
    </source>
</evidence>
<protein>
    <submittedName>
        <fullName evidence="2">Uncharacterized protein</fullName>
    </submittedName>
</protein>
<feature type="compositionally biased region" description="Polar residues" evidence="1">
    <location>
        <begin position="35"/>
        <end position="61"/>
    </location>
</feature>
<comment type="caution">
    <text evidence="2">The sequence shown here is derived from an EMBL/GenBank/DDBJ whole genome shotgun (WGS) entry which is preliminary data.</text>
</comment>
<dbReference type="Proteomes" id="UP000663872">
    <property type="component" value="Unassembled WGS sequence"/>
</dbReference>